<keyword evidence="5" id="KW-0804">Transcription</keyword>
<evidence type="ECO:0000313" key="8">
    <source>
        <dbReference type="Proteomes" id="UP000325134"/>
    </source>
</evidence>
<keyword evidence="3" id="KW-0238">DNA-binding</keyword>
<dbReference type="GO" id="GO:0032993">
    <property type="term" value="C:protein-DNA complex"/>
    <property type="evidence" value="ECO:0007669"/>
    <property type="project" value="TreeGrafter"/>
</dbReference>
<dbReference type="Pfam" id="PF03466">
    <property type="entry name" value="LysR_substrate"/>
    <property type="match status" value="1"/>
</dbReference>
<dbReference type="Proteomes" id="UP000325134">
    <property type="component" value="Unassembled WGS sequence"/>
</dbReference>
<organism evidence="7 8">
    <name type="scientific">Ruegeria intermedia</name>
    <dbReference type="NCBI Taxonomy" id="996115"/>
    <lineage>
        <taxon>Bacteria</taxon>
        <taxon>Pseudomonadati</taxon>
        <taxon>Pseudomonadota</taxon>
        <taxon>Alphaproteobacteria</taxon>
        <taxon>Rhodobacterales</taxon>
        <taxon>Roseobacteraceae</taxon>
        <taxon>Ruegeria</taxon>
    </lineage>
</organism>
<dbReference type="PANTHER" id="PTHR30346">
    <property type="entry name" value="TRANSCRIPTIONAL DUAL REGULATOR HCAR-RELATED"/>
    <property type="match status" value="1"/>
</dbReference>
<dbReference type="InterPro" id="IPR000847">
    <property type="entry name" value="LysR_HTH_N"/>
</dbReference>
<dbReference type="InterPro" id="IPR036388">
    <property type="entry name" value="WH-like_DNA-bd_sf"/>
</dbReference>
<evidence type="ECO:0000256" key="4">
    <source>
        <dbReference type="ARBA" id="ARBA00023159"/>
    </source>
</evidence>
<dbReference type="Gene3D" id="1.10.10.10">
    <property type="entry name" value="Winged helix-like DNA-binding domain superfamily/Winged helix DNA-binding domain"/>
    <property type="match status" value="1"/>
</dbReference>
<dbReference type="RefSeq" id="WP_149777562.1">
    <property type="nucleotide sequence ID" value="NZ_FQVK01000067.1"/>
</dbReference>
<evidence type="ECO:0000313" key="7">
    <source>
        <dbReference type="EMBL" id="SHF48383.1"/>
    </source>
</evidence>
<name>A0A1M5C0U7_9RHOB</name>
<feature type="domain" description="HTH lysR-type" evidence="6">
    <location>
        <begin position="3"/>
        <end position="60"/>
    </location>
</feature>
<dbReference type="PROSITE" id="PS50931">
    <property type="entry name" value="HTH_LYSR"/>
    <property type="match status" value="1"/>
</dbReference>
<dbReference type="InterPro" id="IPR005119">
    <property type="entry name" value="LysR_subst-bd"/>
</dbReference>
<protein>
    <submittedName>
        <fullName evidence="7">Transcriptional regulator, LysR family</fullName>
    </submittedName>
</protein>
<keyword evidence="4" id="KW-0010">Activator</keyword>
<keyword evidence="2" id="KW-0805">Transcription regulation</keyword>
<dbReference type="Gene3D" id="3.40.190.10">
    <property type="entry name" value="Periplasmic binding protein-like II"/>
    <property type="match status" value="2"/>
</dbReference>
<gene>
    <name evidence="7" type="ORF">SAMN05444279_1671</name>
</gene>
<dbReference type="CDD" id="cd08411">
    <property type="entry name" value="PBP2_OxyR"/>
    <property type="match status" value="1"/>
</dbReference>
<evidence type="ECO:0000256" key="2">
    <source>
        <dbReference type="ARBA" id="ARBA00023015"/>
    </source>
</evidence>
<dbReference type="SUPFAM" id="SSF46785">
    <property type="entry name" value="Winged helix' DNA-binding domain"/>
    <property type="match status" value="1"/>
</dbReference>
<reference evidence="7 8" key="1">
    <citation type="submission" date="2016-11" db="EMBL/GenBank/DDBJ databases">
        <authorList>
            <person name="Varghese N."/>
            <person name="Submissions S."/>
        </authorList>
    </citation>
    <scope>NUCLEOTIDE SEQUENCE [LARGE SCALE GENOMIC DNA]</scope>
    <source>
        <strain evidence="7 8">DSM 29341</strain>
    </source>
</reference>
<dbReference type="EMBL" id="FQVK01000067">
    <property type="protein sequence ID" value="SHF48383.1"/>
    <property type="molecule type" value="Genomic_DNA"/>
</dbReference>
<evidence type="ECO:0000256" key="1">
    <source>
        <dbReference type="ARBA" id="ARBA00009437"/>
    </source>
</evidence>
<keyword evidence="8" id="KW-1185">Reference proteome</keyword>
<dbReference type="GO" id="GO:0003677">
    <property type="term" value="F:DNA binding"/>
    <property type="evidence" value="ECO:0007669"/>
    <property type="project" value="UniProtKB-KW"/>
</dbReference>
<sequence length="303" mass="32982">MRPTLRQLEYITAVARLGPFNPAAEALNVSQPSLSAQIAEVERDLGVRLFERSRSGVQLTGKGAEVVRRAQGIMRAVEDLRASVAGEVPFGGRLRLGVLPSIGPWLLPRVVAHVHQNFPNLRVVVREEPTQDLEQGLRSGRFDRIISTPEDHPGTLQQTLFSEHLYILVAGDDPLARGSGAVDPAELRGRIFLTLDARHRLARMVYALASDCGGMISDEYEGTSLDLIRMMAASGAGVAIVPQLYAGRQAVHDPEVVVRPLALPSARREIALIRNGSERSPNSDGDLLFLALRDEARRLGLGS</sequence>
<evidence type="ECO:0000259" key="6">
    <source>
        <dbReference type="PROSITE" id="PS50931"/>
    </source>
</evidence>
<dbReference type="AlphaFoldDB" id="A0A1M5C0U7"/>
<dbReference type="SUPFAM" id="SSF53850">
    <property type="entry name" value="Periplasmic binding protein-like II"/>
    <property type="match status" value="1"/>
</dbReference>
<dbReference type="GO" id="GO:0003700">
    <property type="term" value="F:DNA-binding transcription factor activity"/>
    <property type="evidence" value="ECO:0007669"/>
    <property type="project" value="InterPro"/>
</dbReference>
<proteinExistence type="inferred from homology"/>
<dbReference type="PRINTS" id="PR00039">
    <property type="entry name" value="HTHLYSR"/>
</dbReference>
<accession>A0A1M5C0U7</accession>
<dbReference type="InterPro" id="IPR036390">
    <property type="entry name" value="WH_DNA-bd_sf"/>
</dbReference>
<dbReference type="FunFam" id="1.10.10.10:FF:000001">
    <property type="entry name" value="LysR family transcriptional regulator"/>
    <property type="match status" value="1"/>
</dbReference>
<evidence type="ECO:0000256" key="5">
    <source>
        <dbReference type="ARBA" id="ARBA00023163"/>
    </source>
</evidence>
<dbReference type="PANTHER" id="PTHR30346:SF26">
    <property type="entry name" value="HYDROGEN PEROXIDE-INDUCIBLE GENES ACTIVATOR"/>
    <property type="match status" value="1"/>
</dbReference>
<dbReference type="Pfam" id="PF00126">
    <property type="entry name" value="HTH_1"/>
    <property type="match status" value="1"/>
</dbReference>
<dbReference type="OrthoDB" id="9775392at2"/>
<comment type="similarity">
    <text evidence="1">Belongs to the LysR transcriptional regulatory family.</text>
</comment>
<evidence type="ECO:0000256" key="3">
    <source>
        <dbReference type="ARBA" id="ARBA00023125"/>
    </source>
</evidence>